<dbReference type="GO" id="GO:0009626">
    <property type="term" value="P:plant-type hypersensitive response"/>
    <property type="evidence" value="ECO:0007669"/>
    <property type="project" value="UniProtKB-KW"/>
</dbReference>
<comment type="similarity">
    <text evidence="6">Belongs to the HIPP family.</text>
</comment>
<dbReference type="InterPro" id="IPR051863">
    <property type="entry name" value="HIPP"/>
</dbReference>
<comment type="subcellular location">
    <subcellularLocation>
        <location evidence="1">Membrane</location>
        <topology evidence="1">Peripheral membrane protein</topology>
    </subcellularLocation>
</comment>
<dbReference type="Proteomes" id="UP000030748">
    <property type="component" value="Unassembled WGS sequence"/>
</dbReference>
<dbReference type="GO" id="GO:0016020">
    <property type="term" value="C:membrane"/>
    <property type="evidence" value="ECO:0007669"/>
    <property type="project" value="UniProtKB-SubCell"/>
</dbReference>
<keyword evidence="2" id="KW-0488">Methylation</keyword>
<evidence type="ECO:0000256" key="4">
    <source>
        <dbReference type="ARBA" id="ARBA00023288"/>
    </source>
</evidence>
<dbReference type="EMBL" id="KI632336">
    <property type="protein sequence ID" value="EYU18240.1"/>
    <property type="molecule type" value="Genomic_DNA"/>
</dbReference>
<evidence type="ECO:0000313" key="8">
    <source>
        <dbReference type="EMBL" id="EYU18239.1"/>
    </source>
</evidence>
<accession>A0A022PRU5</accession>
<evidence type="ECO:0000256" key="6">
    <source>
        <dbReference type="ARBA" id="ARBA00024045"/>
    </source>
</evidence>
<dbReference type="AlphaFoldDB" id="A0A022PRU5"/>
<dbReference type="Pfam" id="PF00403">
    <property type="entry name" value="HMA"/>
    <property type="match status" value="1"/>
</dbReference>
<evidence type="ECO:0000256" key="1">
    <source>
        <dbReference type="ARBA" id="ARBA00004170"/>
    </source>
</evidence>
<dbReference type="eggNOG" id="ENOG502S15G">
    <property type="taxonomic scope" value="Eukaryota"/>
</dbReference>
<evidence type="ECO:0000256" key="5">
    <source>
        <dbReference type="ARBA" id="ARBA00023289"/>
    </source>
</evidence>
<proteinExistence type="inferred from homology"/>
<evidence type="ECO:0000313" key="9">
    <source>
        <dbReference type="EMBL" id="EYU18240.1"/>
    </source>
</evidence>
<dbReference type="PROSITE" id="PS50846">
    <property type="entry name" value="HMA_2"/>
    <property type="match status" value="1"/>
</dbReference>
<organism evidence="8 10">
    <name type="scientific">Erythranthe guttata</name>
    <name type="common">Yellow monkey flower</name>
    <name type="synonym">Mimulus guttatus</name>
    <dbReference type="NCBI Taxonomy" id="4155"/>
    <lineage>
        <taxon>Eukaryota</taxon>
        <taxon>Viridiplantae</taxon>
        <taxon>Streptophyta</taxon>
        <taxon>Embryophyta</taxon>
        <taxon>Tracheophyta</taxon>
        <taxon>Spermatophyta</taxon>
        <taxon>Magnoliopsida</taxon>
        <taxon>eudicotyledons</taxon>
        <taxon>Gunneridae</taxon>
        <taxon>Pentapetalae</taxon>
        <taxon>asterids</taxon>
        <taxon>lamiids</taxon>
        <taxon>Lamiales</taxon>
        <taxon>Phrymaceae</taxon>
        <taxon>Erythranthe</taxon>
    </lineage>
</organism>
<name>A0A022PRU5_ERYGU</name>
<evidence type="ECO:0000313" key="10">
    <source>
        <dbReference type="Proteomes" id="UP000030748"/>
    </source>
</evidence>
<keyword evidence="4" id="KW-0449">Lipoprotein</keyword>
<gene>
    <name evidence="9" type="ORF">MIMGU_mgv11b021395mg</name>
    <name evidence="8" type="ORF">MIMGU_mgv1a019047mg</name>
</gene>
<dbReference type="STRING" id="4155.A0A022PRU5"/>
<dbReference type="EMBL" id="KI632336">
    <property type="protein sequence ID" value="EYU18239.1"/>
    <property type="molecule type" value="Genomic_DNA"/>
</dbReference>
<evidence type="ECO:0000256" key="3">
    <source>
        <dbReference type="ARBA" id="ARBA00022723"/>
    </source>
</evidence>
<evidence type="ECO:0000259" key="7">
    <source>
        <dbReference type="PROSITE" id="PS50846"/>
    </source>
</evidence>
<reference evidence="8 10" key="1">
    <citation type="journal article" date="2013" name="Proc. Natl. Acad. Sci. U.S.A.">
        <title>Fine-scale variation in meiotic recombination in Mimulus inferred from population shotgun sequencing.</title>
        <authorList>
            <person name="Hellsten U."/>
            <person name="Wright K.M."/>
            <person name="Jenkins J."/>
            <person name="Shu S."/>
            <person name="Yuan Y."/>
            <person name="Wessler S.R."/>
            <person name="Schmutz J."/>
            <person name="Willis J.H."/>
            <person name="Rokhsar D.S."/>
        </authorList>
    </citation>
    <scope>NUCLEOTIDE SEQUENCE [LARGE SCALE GENOMIC DNA]</scope>
    <source>
        <strain evidence="10">cv. DUN x IM62</strain>
    </source>
</reference>
<dbReference type="PANTHER" id="PTHR45811:SF11">
    <property type="entry name" value="METAL-ASSOCIATED DOMAIN, PUTATIVE-RELATED"/>
    <property type="match status" value="1"/>
</dbReference>
<dbReference type="Gene3D" id="3.30.70.100">
    <property type="match status" value="1"/>
</dbReference>
<dbReference type="InterPro" id="IPR006121">
    <property type="entry name" value="HMA_dom"/>
</dbReference>
<feature type="domain" description="HMA" evidence="7">
    <location>
        <begin position="1"/>
        <end position="61"/>
    </location>
</feature>
<dbReference type="GO" id="GO:0046872">
    <property type="term" value="F:metal ion binding"/>
    <property type="evidence" value="ECO:0007669"/>
    <property type="project" value="UniProtKB-KW"/>
</dbReference>
<sequence>MKVLEMKDEKTKKKAIEAAADITGVLSIESDLDAQTLVVIGEMDSVALLKKLKSKVGKIEVLSIGPAA</sequence>
<evidence type="ECO:0000256" key="2">
    <source>
        <dbReference type="ARBA" id="ARBA00022481"/>
    </source>
</evidence>
<keyword evidence="5" id="KW-0636">Prenylation</keyword>
<keyword evidence="10" id="KW-1185">Reference proteome</keyword>
<protein>
    <recommendedName>
        <fullName evidence="7">HMA domain-containing protein</fullName>
    </recommendedName>
</protein>
<keyword evidence="3" id="KW-0479">Metal-binding</keyword>
<dbReference type="PANTHER" id="PTHR45811">
    <property type="entry name" value="COPPER TRANSPORT PROTEIN FAMILY-RELATED"/>
    <property type="match status" value="1"/>
</dbReference>